<gene>
    <name evidence="8" type="ORF">GGR05_001735</name>
</gene>
<keyword evidence="3 6" id="KW-0812">Transmembrane</keyword>
<reference evidence="8 9" key="1">
    <citation type="submission" date="2020-08" db="EMBL/GenBank/DDBJ databases">
        <title>Genomic Encyclopedia of Type Strains, Phase IV (KMG-IV): sequencing the most valuable type-strain genomes for metagenomic binning, comparative biology and taxonomic classification.</title>
        <authorList>
            <person name="Goeker M."/>
        </authorList>
    </citation>
    <scope>NUCLEOTIDE SEQUENCE [LARGE SCALE GENOMIC DNA]</scope>
    <source>
        <strain evidence="8 9">DSM 25024</strain>
    </source>
</reference>
<sequence>MSSRTLIAAAGLFGAAGTAGAAFAAHGGAQANLVAIAAAIAFVHAPALLALGLAPLGALRAPLLPGLLMILGTLLFSGDVALRAVTGDRLFANAAPIGGTILILAWLTLAILAVLPRRSA</sequence>
<dbReference type="GO" id="GO:0016020">
    <property type="term" value="C:membrane"/>
    <property type="evidence" value="ECO:0007669"/>
    <property type="project" value="UniProtKB-SubCell"/>
</dbReference>
<accession>A0A7W6BXM8</accession>
<evidence type="ECO:0000256" key="2">
    <source>
        <dbReference type="ARBA" id="ARBA00009694"/>
    </source>
</evidence>
<protein>
    <submittedName>
        <fullName evidence="8">Uncharacterized membrane protein YgdD (TMEM256/DUF423 family)</fullName>
    </submittedName>
</protein>
<dbReference type="PANTHER" id="PTHR43461:SF1">
    <property type="entry name" value="TRANSMEMBRANE PROTEIN 256"/>
    <property type="match status" value="1"/>
</dbReference>
<comment type="similarity">
    <text evidence="2">Belongs to the UPF0382 family.</text>
</comment>
<dbReference type="InterPro" id="IPR006696">
    <property type="entry name" value="DUF423"/>
</dbReference>
<proteinExistence type="inferred from homology"/>
<comment type="caution">
    <text evidence="8">The sequence shown here is derived from an EMBL/GenBank/DDBJ whole genome shotgun (WGS) entry which is preliminary data.</text>
</comment>
<evidence type="ECO:0000256" key="1">
    <source>
        <dbReference type="ARBA" id="ARBA00004141"/>
    </source>
</evidence>
<evidence type="ECO:0000256" key="4">
    <source>
        <dbReference type="ARBA" id="ARBA00022989"/>
    </source>
</evidence>
<evidence type="ECO:0000256" key="7">
    <source>
        <dbReference type="SAM" id="SignalP"/>
    </source>
</evidence>
<dbReference type="Proteomes" id="UP000531216">
    <property type="component" value="Unassembled WGS sequence"/>
</dbReference>
<evidence type="ECO:0000256" key="5">
    <source>
        <dbReference type="ARBA" id="ARBA00023136"/>
    </source>
</evidence>
<keyword evidence="5 6" id="KW-0472">Membrane</keyword>
<feature type="transmembrane region" description="Helical" evidence="6">
    <location>
        <begin position="63"/>
        <end position="82"/>
    </location>
</feature>
<feature type="transmembrane region" description="Helical" evidence="6">
    <location>
        <begin position="94"/>
        <end position="115"/>
    </location>
</feature>
<keyword evidence="9" id="KW-1185">Reference proteome</keyword>
<comment type="subcellular location">
    <subcellularLocation>
        <location evidence="1">Membrane</location>
        <topology evidence="1">Multi-pass membrane protein</topology>
    </subcellularLocation>
</comment>
<evidence type="ECO:0000256" key="3">
    <source>
        <dbReference type="ARBA" id="ARBA00022692"/>
    </source>
</evidence>
<feature type="transmembrane region" description="Helical" evidence="6">
    <location>
        <begin position="34"/>
        <end position="56"/>
    </location>
</feature>
<organism evidence="8 9">
    <name type="scientific">Aureimonas phyllosphaerae</name>
    <dbReference type="NCBI Taxonomy" id="1166078"/>
    <lineage>
        <taxon>Bacteria</taxon>
        <taxon>Pseudomonadati</taxon>
        <taxon>Pseudomonadota</taxon>
        <taxon>Alphaproteobacteria</taxon>
        <taxon>Hyphomicrobiales</taxon>
        <taxon>Aurantimonadaceae</taxon>
        <taxon>Aureimonas</taxon>
    </lineage>
</organism>
<name>A0A7W6BXM8_9HYPH</name>
<keyword evidence="7" id="KW-0732">Signal</keyword>
<evidence type="ECO:0000313" key="8">
    <source>
        <dbReference type="EMBL" id="MBB3935591.1"/>
    </source>
</evidence>
<dbReference type="AlphaFoldDB" id="A0A7W6BXM8"/>
<evidence type="ECO:0000313" key="9">
    <source>
        <dbReference type="Proteomes" id="UP000531216"/>
    </source>
</evidence>
<dbReference type="PANTHER" id="PTHR43461">
    <property type="entry name" value="TRANSMEMBRANE PROTEIN 256"/>
    <property type="match status" value="1"/>
</dbReference>
<feature type="chain" id="PRO_5030969676" evidence="7">
    <location>
        <begin position="25"/>
        <end position="120"/>
    </location>
</feature>
<keyword evidence="4 6" id="KW-1133">Transmembrane helix</keyword>
<dbReference type="RefSeq" id="WP_090960542.1">
    <property type="nucleotide sequence ID" value="NZ_FOOA01000003.1"/>
</dbReference>
<feature type="signal peptide" evidence="7">
    <location>
        <begin position="1"/>
        <end position="24"/>
    </location>
</feature>
<evidence type="ECO:0000256" key="6">
    <source>
        <dbReference type="SAM" id="Phobius"/>
    </source>
</evidence>
<dbReference type="Pfam" id="PF04241">
    <property type="entry name" value="DUF423"/>
    <property type="match status" value="1"/>
</dbReference>
<dbReference type="EMBL" id="JACIDO010000003">
    <property type="protein sequence ID" value="MBB3935591.1"/>
    <property type="molecule type" value="Genomic_DNA"/>
</dbReference>